<dbReference type="InterPro" id="IPR047990">
    <property type="entry name" value="DLW39-like"/>
</dbReference>
<dbReference type="NCBIfam" id="NF038356">
    <property type="entry name" value="actino_DLW39"/>
    <property type="match status" value="1"/>
</dbReference>
<proteinExistence type="predicted"/>
<name>A0ABP5IMZ1_9ACTN</name>
<accession>A0ABP5IMZ1</accession>
<organism evidence="1 2">
    <name type="scientific">Nocardioides furvisabuli</name>
    <dbReference type="NCBI Taxonomy" id="375542"/>
    <lineage>
        <taxon>Bacteria</taxon>
        <taxon>Bacillati</taxon>
        <taxon>Actinomycetota</taxon>
        <taxon>Actinomycetes</taxon>
        <taxon>Propionibacteriales</taxon>
        <taxon>Nocardioidaceae</taxon>
        <taxon>Nocardioides</taxon>
    </lineage>
</organism>
<dbReference type="Proteomes" id="UP001501161">
    <property type="component" value="Unassembled WGS sequence"/>
</dbReference>
<evidence type="ECO:0000313" key="1">
    <source>
        <dbReference type="EMBL" id="GAA2101782.1"/>
    </source>
</evidence>
<reference evidence="2" key="1">
    <citation type="journal article" date="2019" name="Int. J. Syst. Evol. Microbiol.">
        <title>The Global Catalogue of Microorganisms (GCM) 10K type strain sequencing project: providing services to taxonomists for standard genome sequencing and annotation.</title>
        <authorList>
            <consortium name="The Broad Institute Genomics Platform"/>
            <consortium name="The Broad Institute Genome Sequencing Center for Infectious Disease"/>
            <person name="Wu L."/>
            <person name="Ma J."/>
        </authorList>
    </citation>
    <scope>NUCLEOTIDE SEQUENCE [LARGE SCALE GENOMIC DNA]</scope>
    <source>
        <strain evidence="2">JCM 13813</strain>
    </source>
</reference>
<protein>
    <submittedName>
        <fullName evidence="1">Uncharacterized protein</fullName>
    </submittedName>
</protein>
<keyword evidence="2" id="KW-1185">Reference proteome</keyword>
<sequence>MKKVLLITLAAAGALVAKKKMDEGRHEQALWAEATDTVEKA</sequence>
<evidence type="ECO:0000313" key="2">
    <source>
        <dbReference type="Proteomes" id="UP001501161"/>
    </source>
</evidence>
<comment type="caution">
    <text evidence="1">The sequence shown here is derived from an EMBL/GenBank/DDBJ whole genome shotgun (WGS) entry which is preliminary data.</text>
</comment>
<dbReference type="RefSeq" id="WP_231250335.1">
    <property type="nucleotide sequence ID" value="NZ_BAAAMQ010000009.1"/>
</dbReference>
<gene>
    <name evidence="1" type="ORF">GCM10009726_12370</name>
</gene>
<dbReference type="EMBL" id="BAAAMQ010000009">
    <property type="protein sequence ID" value="GAA2101782.1"/>
    <property type="molecule type" value="Genomic_DNA"/>
</dbReference>